<keyword evidence="3" id="KW-1185">Reference proteome</keyword>
<organism evidence="2 3">
    <name type="scientific">Dendryphion nanum</name>
    <dbReference type="NCBI Taxonomy" id="256645"/>
    <lineage>
        <taxon>Eukaryota</taxon>
        <taxon>Fungi</taxon>
        <taxon>Dikarya</taxon>
        <taxon>Ascomycota</taxon>
        <taxon>Pezizomycotina</taxon>
        <taxon>Dothideomycetes</taxon>
        <taxon>Pleosporomycetidae</taxon>
        <taxon>Pleosporales</taxon>
        <taxon>Torulaceae</taxon>
        <taxon>Dendryphion</taxon>
    </lineage>
</organism>
<sequence>MFTHHASIYWGVHTVFPNHYLTFYIPSSFQKHTMTWSQHACQRSQYSIVQRLHLASPILGNATSDQFTQRINAPTSRQPIASQPHNSMKRRKVFSVEAPYCLYLISVIGSGCCWTYSLFINLTPHRSTRGPCFCTKDTKRQREFALRFVCLSLPKHIRFNPLGSCPTSARQQYRLPRGLKLASIPTRAFSKFNSALVNSVGS</sequence>
<evidence type="ECO:0000256" key="1">
    <source>
        <dbReference type="SAM" id="Phobius"/>
    </source>
</evidence>
<proteinExistence type="predicted"/>
<feature type="transmembrane region" description="Helical" evidence="1">
    <location>
        <begin position="100"/>
        <end position="119"/>
    </location>
</feature>
<dbReference type="Proteomes" id="UP000700596">
    <property type="component" value="Unassembled WGS sequence"/>
</dbReference>
<reference evidence="2" key="1">
    <citation type="journal article" date="2021" name="Nat. Commun.">
        <title>Genetic determinants of endophytism in the Arabidopsis root mycobiome.</title>
        <authorList>
            <person name="Mesny F."/>
            <person name="Miyauchi S."/>
            <person name="Thiergart T."/>
            <person name="Pickel B."/>
            <person name="Atanasova L."/>
            <person name="Karlsson M."/>
            <person name="Huettel B."/>
            <person name="Barry K.W."/>
            <person name="Haridas S."/>
            <person name="Chen C."/>
            <person name="Bauer D."/>
            <person name="Andreopoulos W."/>
            <person name="Pangilinan J."/>
            <person name="LaButti K."/>
            <person name="Riley R."/>
            <person name="Lipzen A."/>
            <person name="Clum A."/>
            <person name="Drula E."/>
            <person name="Henrissat B."/>
            <person name="Kohler A."/>
            <person name="Grigoriev I.V."/>
            <person name="Martin F.M."/>
            <person name="Hacquard S."/>
        </authorList>
    </citation>
    <scope>NUCLEOTIDE SEQUENCE</scope>
    <source>
        <strain evidence="2">MPI-CAGE-CH-0243</strain>
    </source>
</reference>
<evidence type="ECO:0000313" key="3">
    <source>
        <dbReference type="Proteomes" id="UP000700596"/>
    </source>
</evidence>
<accession>A0A9P9E4J4</accession>
<evidence type="ECO:0000313" key="2">
    <source>
        <dbReference type="EMBL" id="KAH7130581.1"/>
    </source>
</evidence>
<gene>
    <name evidence="2" type="ORF">B0J11DRAFT_255182</name>
</gene>
<dbReference type="EMBL" id="JAGMWT010000004">
    <property type="protein sequence ID" value="KAH7130581.1"/>
    <property type="molecule type" value="Genomic_DNA"/>
</dbReference>
<protein>
    <submittedName>
        <fullName evidence="2">Uncharacterized protein</fullName>
    </submittedName>
</protein>
<keyword evidence="1" id="KW-0472">Membrane</keyword>
<comment type="caution">
    <text evidence="2">The sequence shown here is derived from an EMBL/GenBank/DDBJ whole genome shotgun (WGS) entry which is preliminary data.</text>
</comment>
<dbReference type="AlphaFoldDB" id="A0A9P9E4J4"/>
<keyword evidence="1" id="KW-0812">Transmembrane</keyword>
<name>A0A9P9E4J4_9PLEO</name>
<keyword evidence="1" id="KW-1133">Transmembrane helix</keyword>